<reference evidence="8 9" key="1">
    <citation type="journal article" date="2022" name="Nat. Plants">
        <title>Genomes of leafy and leafless Platanthera orchids illuminate the evolution of mycoheterotrophy.</title>
        <authorList>
            <person name="Li M.H."/>
            <person name="Liu K.W."/>
            <person name="Li Z."/>
            <person name="Lu H.C."/>
            <person name="Ye Q.L."/>
            <person name="Zhang D."/>
            <person name="Wang J.Y."/>
            <person name="Li Y.F."/>
            <person name="Zhong Z.M."/>
            <person name="Liu X."/>
            <person name="Yu X."/>
            <person name="Liu D.K."/>
            <person name="Tu X.D."/>
            <person name="Liu B."/>
            <person name="Hao Y."/>
            <person name="Liao X.Y."/>
            <person name="Jiang Y.T."/>
            <person name="Sun W.H."/>
            <person name="Chen J."/>
            <person name="Chen Y.Q."/>
            <person name="Ai Y."/>
            <person name="Zhai J.W."/>
            <person name="Wu S.S."/>
            <person name="Zhou Z."/>
            <person name="Hsiao Y.Y."/>
            <person name="Wu W.L."/>
            <person name="Chen Y.Y."/>
            <person name="Lin Y.F."/>
            <person name="Hsu J.L."/>
            <person name="Li C.Y."/>
            <person name="Wang Z.W."/>
            <person name="Zhao X."/>
            <person name="Zhong W.Y."/>
            <person name="Ma X.K."/>
            <person name="Ma L."/>
            <person name="Huang J."/>
            <person name="Chen G.Z."/>
            <person name="Huang M.Z."/>
            <person name="Huang L."/>
            <person name="Peng D.H."/>
            <person name="Luo Y.B."/>
            <person name="Zou S.Q."/>
            <person name="Chen S.P."/>
            <person name="Lan S."/>
            <person name="Tsai W.C."/>
            <person name="Van de Peer Y."/>
            <person name="Liu Z.J."/>
        </authorList>
    </citation>
    <scope>NUCLEOTIDE SEQUENCE [LARGE SCALE GENOMIC DNA]</scope>
    <source>
        <strain evidence="8">Lor288</strain>
    </source>
</reference>
<feature type="domain" description="CcmH/CycL/Ccl2/NrfF N-terminal" evidence="7">
    <location>
        <begin position="113"/>
        <end position="178"/>
    </location>
</feature>
<evidence type="ECO:0000313" key="9">
    <source>
        <dbReference type="Proteomes" id="UP001412067"/>
    </source>
</evidence>
<dbReference type="Proteomes" id="UP001412067">
    <property type="component" value="Unassembled WGS sequence"/>
</dbReference>
<name>A0ABR2LKT4_9ASPA</name>
<evidence type="ECO:0000259" key="7">
    <source>
        <dbReference type="Pfam" id="PF03918"/>
    </source>
</evidence>
<organism evidence="8 9">
    <name type="scientific">Platanthera guangdongensis</name>
    <dbReference type="NCBI Taxonomy" id="2320717"/>
    <lineage>
        <taxon>Eukaryota</taxon>
        <taxon>Viridiplantae</taxon>
        <taxon>Streptophyta</taxon>
        <taxon>Embryophyta</taxon>
        <taxon>Tracheophyta</taxon>
        <taxon>Spermatophyta</taxon>
        <taxon>Magnoliopsida</taxon>
        <taxon>Liliopsida</taxon>
        <taxon>Asparagales</taxon>
        <taxon>Orchidaceae</taxon>
        <taxon>Orchidoideae</taxon>
        <taxon>Orchideae</taxon>
        <taxon>Orchidinae</taxon>
        <taxon>Platanthera</taxon>
    </lineage>
</organism>
<keyword evidence="5" id="KW-0812">Transmembrane</keyword>
<accession>A0ABR2LKT4</accession>
<keyword evidence="5" id="KW-0496">Mitochondrion</keyword>
<protein>
    <recommendedName>
        <fullName evidence="5">Cytochrome c-type biogenesis protein</fullName>
    </recommendedName>
</protein>
<evidence type="ECO:0000256" key="4">
    <source>
        <dbReference type="ARBA" id="ARBA00023004"/>
    </source>
</evidence>
<proteinExistence type="inferred from homology"/>
<evidence type="ECO:0000256" key="2">
    <source>
        <dbReference type="ARBA" id="ARBA00022617"/>
    </source>
</evidence>
<keyword evidence="4 5" id="KW-0408">Iron</keyword>
<evidence type="ECO:0000256" key="3">
    <source>
        <dbReference type="ARBA" id="ARBA00022723"/>
    </source>
</evidence>
<evidence type="ECO:0000313" key="8">
    <source>
        <dbReference type="EMBL" id="KAK8943470.1"/>
    </source>
</evidence>
<comment type="subcellular location">
    <subcellularLocation>
        <location evidence="5">Mitochondrion inner membrane</location>
    </subcellularLocation>
</comment>
<sequence>MAVGTHSHDEEHHSDDFHKSIQEEQRARTMDMDSFRQEMQTHNNLLTQQIITTHAQATDQITELRSEMRVLTVTVQRSLELQTSRIQKQPDHYTGQSSTEILGASSPQDPPMQLIRGEIRSGKSDKEIYKKLEKDFGETVLYAPKFDMQTAALWLSPFIVAGAAAGLWAFQRHRLKTNVHIMALNLVRGVPLTELEKKTMLDILTPPPPARKFMWWS</sequence>
<dbReference type="InterPro" id="IPR038297">
    <property type="entry name" value="CcmH/CycL/NrfF/Ccl2_sf"/>
</dbReference>
<dbReference type="PANTHER" id="PTHR47601:SF1">
    <property type="entry name" value="CYTOCHROME C-TYPE BIOGENESIS CCMH-LIKE MITOCHONDRIAL PROTEIN"/>
    <property type="match status" value="1"/>
</dbReference>
<dbReference type="InterPro" id="IPR005616">
    <property type="entry name" value="CcmH/CycL/Ccl2/NrfF_N"/>
</dbReference>
<comment type="similarity">
    <text evidence="1 5">Belongs to the CcmH/CycL/Ccl2/NrfF family.</text>
</comment>
<keyword evidence="9" id="KW-1185">Reference proteome</keyword>
<feature type="transmembrane region" description="Helical" evidence="5">
    <location>
        <begin position="151"/>
        <end position="170"/>
    </location>
</feature>
<comment type="caution">
    <text evidence="8">The sequence shown here is derived from an EMBL/GenBank/DDBJ whole genome shotgun (WGS) entry which is preliminary data.</text>
</comment>
<dbReference type="Pfam" id="PF03918">
    <property type="entry name" value="CcmH"/>
    <property type="match status" value="1"/>
</dbReference>
<gene>
    <name evidence="8" type="ORF">KSP40_PGU002469</name>
</gene>
<keyword evidence="5" id="KW-0472">Membrane</keyword>
<feature type="region of interest" description="Disordered" evidence="6">
    <location>
        <begin position="85"/>
        <end position="111"/>
    </location>
</feature>
<keyword evidence="5" id="KW-0999">Mitochondrion inner membrane</keyword>
<keyword evidence="5" id="KW-1133">Transmembrane helix</keyword>
<dbReference type="PANTHER" id="PTHR47601">
    <property type="match status" value="1"/>
</dbReference>
<keyword evidence="2 5" id="KW-0349">Heme</keyword>
<keyword evidence="3 5" id="KW-0479">Metal-binding</keyword>
<dbReference type="Gene3D" id="1.10.8.640">
    <property type="entry name" value="Cytochrome C biogenesis protein"/>
    <property type="match status" value="1"/>
</dbReference>
<evidence type="ECO:0000256" key="6">
    <source>
        <dbReference type="SAM" id="MobiDB-lite"/>
    </source>
</evidence>
<dbReference type="EMBL" id="JBBWWR010000018">
    <property type="protein sequence ID" value="KAK8943470.1"/>
    <property type="molecule type" value="Genomic_DNA"/>
</dbReference>
<evidence type="ECO:0000256" key="5">
    <source>
        <dbReference type="RuleBase" id="RU364112"/>
    </source>
</evidence>
<evidence type="ECO:0000256" key="1">
    <source>
        <dbReference type="ARBA" id="ARBA00010342"/>
    </source>
</evidence>
<feature type="region of interest" description="Disordered" evidence="6">
    <location>
        <begin position="1"/>
        <end position="28"/>
    </location>
</feature>